<organism evidence="4 5">
    <name type="scientific">Actinacidiphila polyblastidii</name>
    <dbReference type="NCBI Taxonomy" id="3110430"/>
    <lineage>
        <taxon>Bacteria</taxon>
        <taxon>Bacillati</taxon>
        <taxon>Actinomycetota</taxon>
        <taxon>Actinomycetes</taxon>
        <taxon>Kitasatosporales</taxon>
        <taxon>Streptomycetaceae</taxon>
        <taxon>Actinacidiphila</taxon>
    </lineage>
</organism>
<gene>
    <name evidence="4" type="ORF">V2S66_18820</name>
</gene>
<feature type="signal peptide" evidence="2">
    <location>
        <begin position="1"/>
        <end position="27"/>
    </location>
</feature>
<feature type="chain" id="PRO_5047338483" description="DUF8094 domain-containing protein" evidence="2">
    <location>
        <begin position="28"/>
        <end position="356"/>
    </location>
</feature>
<comment type="caution">
    <text evidence="4">The sequence shown here is derived from an EMBL/GenBank/DDBJ whole genome shotgun (WGS) entry which is preliminary data.</text>
</comment>
<name>A0ABU7PE13_9ACTN</name>
<sequence length="356" mass="37596">MEQFISRITRLTLTATATACLALTASACDSSTGAPAPAHTSTRASAKPSPRPTATPALDRQAALNLIRHYSQVNNQANARDDARLLDTVENDALFAMSVGGYKQDSGTPAKDRKPYKPWSYDVATARLYIPTFLPGTPRWFAAGLTQTGTRHQSLVVFAQQSDRSWQMVLAPDLDGMPLPDIALDAQGYATAVAADGSATPGFDAGKLRTGITDIFATGGKNSGAQFFTPTPASKRQTGIHDKDLNRLGKKGTTAFAAANNVWNTAYGLKTTGGGAVLLFAHTHTQTDTLAPGWQLTAGPETRAWLGRTPRTAVTDTFVCNDAALIPTPTAKAQLLGYGCELTAADGPPAAPMMRM</sequence>
<dbReference type="PROSITE" id="PS51257">
    <property type="entry name" value="PROKAR_LIPOPROTEIN"/>
    <property type="match status" value="1"/>
</dbReference>
<evidence type="ECO:0000313" key="5">
    <source>
        <dbReference type="Proteomes" id="UP001344658"/>
    </source>
</evidence>
<evidence type="ECO:0000313" key="4">
    <source>
        <dbReference type="EMBL" id="MEE4544016.1"/>
    </source>
</evidence>
<dbReference type="EMBL" id="JAZEWV010000014">
    <property type="protein sequence ID" value="MEE4544016.1"/>
    <property type="molecule type" value="Genomic_DNA"/>
</dbReference>
<reference evidence="4 5" key="1">
    <citation type="submission" date="2023-12" db="EMBL/GenBank/DDBJ databases">
        <title>Streptomyces sp. V4-01.</title>
        <authorList>
            <person name="Somphong A."/>
            <person name="Phongsopitanun W."/>
        </authorList>
    </citation>
    <scope>NUCLEOTIDE SEQUENCE [LARGE SCALE GENOMIC DNA]</scope>
    <source>
        <strain evidence="4 5">V4-01</strain>
    </source>
</reference>
<accession>A0ABU7PE13</accession>
<feature type="domain" description="DUF8094" evidence="3">
    <location>
        <begin position="54"/>
        <end position="347"/>
    </location>
</feature>
<dbReference type="RefSeq" id="WP_330796935.1">
    <property type="nucleotide sequence ID" value="NZ_JAZEWV010000014.1"/>
</dbReference>
<protein>
    <recommendedName>
        <fullName evidence="3">DUF8094 domain-containing protein</fullName>
    </recommendedName>
</protein>
<keyword evidence="5" id="KW-1185">Reference proteome</keyword>
<feature type="compositionally biased region" description="Polar residues" evidence="1">
    <location>
        <begin position="31"/>
        <end position="44"/>
    </location>
</feature>
<evidence type="ECO:0000256" key="2">
    <source>
        <dbReference type="SAM" id="SignalP"/>
    </source>
</evidence>
<dbReference type="Pfam" id="PF26366">
    <property type="entry name" value="DUF8094"/>
    <property type="match status" value="1"/>
</dbReference>
<evidence type="ECO:0000256" key="1">
    <source>
        <dbReference type="SAM" id="MobiDB-lite"/>
    </source>
</evidence>
<keyword evidence="2" id="KW-0732">Signal</keyword>
<proteinExistence type="predicted"/>
<dbReference type="Proteomes" id="UP001344658">
    <property type="component" value="Unassembled WGS sequence"/>
</dbReference>
<dbReference type="InterPro" id="IPR058407">
    <property type="entry name" value="DUF8094"/>
</dbReference>
<evidence type="ECO:0000259" key="3">
    <source>
        <dbReference type="Pfam" id="PF26366"/>
    </source>
</evidence>
<feature type="region of interest" description="Disordered" evidence="1">
    <location>
        <begin position="31"/>
        <end position="56"/>
    </location>
</feature>